<dbReference type="AlphaFoldDB" id="A0A1H3EXW6"/>
<dbReference type="Gene3D" id="3.30.365.10">
    <property type="entry name" value="Aldehyde oxidase/xanthine dehydrogenase, molybdopterin binding domain"/>
    <property type="match status" value="4"/>
</dbReference>
<reference evidence="4" key="1">
    <citation type="submission" date="2016-10" db="EMBL/GenBank/DDBJ databases">
        <authorList>
            <person name="Varghese N."/>
            <person name="Submissions S."/>
        </authorList>
    </citation>
    <scope>NUCLEOTIDE SEQUENCE [LARGE SCALE GENOMIC DNA]</scope>
    <source>
        <strain evidence="4">DSM 45422</strain>
    </source>
</reference>
<proteinExistence type="predicted"/>
<dbReference type="RefSeq" id="WP_091152880.1">
    <property type="nucleotide sequence ID" value="NZ_FNOT01000003.1"/>
</dbReference>
<name>A0A1H3EXW6_9ACTN</name>
<dbReference type="EMBL" id="FNOT01000003">
    <property type="protein sequence ID" value="SDX83626.1"/>
    <property type="molecule type" value="Genomic_DNA"/>
</dbReference>
<dbReference type="InterPro" id="IPR012368">
    <property type="entry name" value="OxRdtase_Mopterin-bd_su_IorB"/>
</dbReference>
<gene>
    <name evidence="3" type="ORF">SAMN05660209_01417</name>
</gene>
<dbReference type="STRING" id="1137993.SAMN05660209_01417"/>
<feature type="region of interest" description="Disordered" evidence="1">
    <location>
        <begin position="1"/>
        <end position="25"/>
    </location>
</feature>
<dbReference type="SUPFAM" id="SSF56003">
    <property type="entry name" value="Molybdenum cofactor-binding domain"/>
    <property type="match status" value="2"/>
</dbReference>
<evidence type="ECO:0000259" key="2">
    <source>
        <dbReference type="SMART" id="SM01008"/>
    </source>
</evidence>
<evidence type="ECO:0000313" key="3">
    <source>
        <dbReference type="EMBL" id="SDX83626.1"/>
    </source>
</evidence>
<dbReference type="Pfam" id="PF20256">
    <property type="entry name" value="MoCoBD_2"/>
    <property type="match status" value="2"/>
</dbReference>
<dbReference type="InterPro" id="IPR008274">
    <property type="entry name" value="AldOxase/xan_DH_MoCoBD1"/>
</dbReference>
<sequence>MTSARSGAAPGVATVPDPPGPSLRANPLRSSWVGFAPDGTVLLHVGKVELGQGILTALVQIAAEELDVDVQRVVVVPAATDRGPEEGLTAGSRSVMDSGTAVRAVCADVRAGALAAASVRTGVPADRLTVFDGAVRDGAGWACGTYWDLVDRAALDTPVTGTVAPKDPARHVVVGRPVPRVELLPKLSGAPAFVHDLALPGQLSGRVVRPPSPSARLVSCDDGPVRDLPAVVAVVQQGDFLGVVATREEEAVRAAERLRAGTRWQDREQRSGRGAGWHPGQLVGRPAEVTEVLRRPDPAAAGRVVSGFRATYTRPYVAHASIGPGCAVARWDGGRLEVWCASQGIHPLRRALATALGLAPEAVVVRHVEGAGCYGHNSADDVACDAALLARAVPGRPVQVVWSRDDEFAWEPYGPAMAVEVAIGVDERGDLVTWSHDSWGNGHLSRPHTGGRPRLLGAAHAAGATTVAAADPPLATGGGNARDAVPEYAVAELGVRAHRVLDTPLRTSALRGLGATVNVFAIESAVDELATRAGADPLEYRLRQLHDERARAVVRAVAERSGWAGRQPEESVGWGLGYSRYKGVCGYCAVVARVEAVTELRVSDLWVAVDVGQVVNPDGLANQLEGGAVQATSWALCEQVTFNDRAVTSRDWDGYPILRFPDVPQVHVTLLDRPEQPPLGAGEVTGGPVTAALGNGLADAIGVRVRDLPLTPERIAAAILAG</sequence>
<dbReference type="PANTHER" id="PTHR47495:SF1">
    <property type="entry name" value="BLL3820 PROTEIN"/>
    <property type="match status" value="1"/>
</dbReference>
<dbReference type="Pfam" id="PF02738">
    <property type="entry name" value="MoCoBD_1"/>
    <property type="match status" value="2"/>
</dbReference>
<organism evidence="3 4">
    <name type="scientific">Geodermatophilus africanus</name>
    <dbReference type="NCBI Taxonomy" id="1137993"/>
    <lineage>
        <taxon>Bacteria</taxon>
        <taxon>Bacillati</taxon>
        <taxon>Actinomycetota</taxon>
        <taxon>Actinomycetes</taxon>
        <taxon>Geodermatophilales</taxon>
        <taxon>Geodermatophilaceae</taxon>
        <taxon>Geodermatophilus</taxon>
    </lineage>
</organism>
<evidence type="ECO:0000256" key="1">
    <source>
        <dbReference type="SAM" id="MobiDB-lite"/>
    </source>
</evidence>
<dbReference type="InterPro" id="IPR000674">
    <property type="entry name" value="Ald_Oxase/Xan_DH_a/b"/>
</dbReference>
<feature type="region of interest" description="Disordered" evidence="1">
    <location>
        <begin position="263"/>
        <end position="282"/>
    </location>
</feature>
<dbReference type="PIRSF" id="PIRSF036389">
    <property type="entry name" value="IOR_B"/>
    <property type="match status" value="1"/>
</dbReference>
<feature type="domain" description="Aldehyde oxidase/xanthine dehydrogenase a/b hammerhead" evidence="2">
    <location>
        <begin position="188"/>
        <end position="268"/>
    </location>
</feature>
<dbReference type="Gene3D" id="3.90.1170.50">
    <property type="entry name" value="Aldehyde oxidase/xanthine dehydrogenase, a/b hammerhead"/>
    <property type="match status" value="1"/>
</dbReference>
<dbReference type="Proteomes" id="UP000198921">
    <property type="component" value="Unassembled WGS sequence"/>
</dbReference>
<dbReference type="InterPro" id="IPR046867">
    <property type="entry name" value="AldOxase/xan_DH_MoCoBD2"/>
</dbReference>
<dbReference type="InterPro" id="IPR037165">
    <property type="entry name" value="AldOxase/xan_DH_Mopterin-bd_sf"/>
</dbReference>
<dbReference type="PANTHER" id="PTHR47495">
    <property type="entry name" value="ALDEHYDE DEHYDROGENASE"/>
    <property type="match status" value="1"/>
</dbReference>
<dbReference type="SMART" id="SM01008">
    <property type="entry name" value="Ald_Xan_dh_C"/>
    <property type="match status" value="1"/>
</dbReference>
<protein>
    <submittedName>
        <fullName evidence="3">CO or xanthine dehydrogenase, Mo-binding subunit</fullName>
    </submittedName>
</protein>
<dbReference type="GO" id="GO:0016491">
    <property type="term" value="F:oxidoreductase activity"/>
    <property type="evidence" value="ECO:0007669"/>
    <property type="project" value="InterPro"/>
</dbReference>
<keyword evidence="4" id="KW-1185">Reference proteome</keyword>
<accession>A0A1H3EXW6</accession>
<dbReference type="OrthoDB" id="9767994at2"/>
<dbReference type="InterPro" id="IPR052516">
    <property type="entry name" value="N-heterocyclic_Hydroxylase"/>
</dbReference>
<evidence type="ECO:0000313" key="4">
    <source>
        <dbReference type="Proteomes" id="UP000198921"/>
    </source>
</evidence>